<keyword evidence="2" id="KW-0449">Lipoprotein</keyword>
<dbReference type="AlphaFoldDB" id="A0A4Y6UL19"/>
<dbReference type="PROSITE" id="PS51257">
    <property type="entry name" value="PROKAR_LIPOPROTEIN"/>
    <property type="match status" value="1"/>
</dbReference>
<dbReference type="PANTHER" id="PTHR30203">
    <property type="entry name" value="OUTER MEMBRANE CATION EFFLUX PROTEIN"/>
    <property type="match status" value="1"/>
</dbReference>
<comment type="similarity">
    <text evidence="1 2">Belongs to the outer membrane factor (OMF) (TC 1.B.17) family.</text>
</comment>
<keyword evidence="4" id="KW-1185">Reference proteome</keyword>
<keyword evidence="2" id="KW-1134">Transmembrane beta strand</keyword>
<name>A0A4Y6UL19_9PROT</name>
<dbReference type="GO" id="GO:0015562">
    <property type="term" value="F:efflux transmembrane transporter activity"/>
    <property type="evidence" value="ECO:0007669"/>
    <property type="project" value="InterPro"/>
</dbReference>
<gene>
    <name evidence="3" type="ORF">E3D00_05995</name>
</gene>
<dbReference type="InterPro" id="IPR003423">
    <property type="entry name" value="OMP_efflux"/>
</dbReference>
<dbReference type="InterPro" id="IPR010131">
    <property type="entry name" value="MdtP/NodT-like"/>
</dbReference>
<proteinExistence type="inferred from homology"/>
<dbReference type="RefSeq" id="WP_141460847.1">
    <property type="nucleotide sequence ID" value="NZ_CP038141.1"/>
</dbReference>
<evidence type="ECO:0000256" key="1">
    <source>
        <dbReference type="ARBA" id="ARBA00007613"/>
    </source>
</evidence>
<sequence>MLRNLFKLTLCSGLLLSACTVGPNFKPDKMKIPDSFVEQPQVATLQEVQKTEADMKDWWAQFHDPMLNQLIEEAIKGNYDLQIASQHIIAERAVRRQAQAAWYPQLDAAMGGGDDRYSINVDNWPIRPGNPSNHPEASVLTYGARASWEIDLFGHISRQVEERKRIVEESIESRRAVLLSLLSEVAADYITLRGVQERLTVTEQSIDVAQKSRLLTEKLYIHGLGNTLAVAQAQTEEHLERSRLAPLHSQEERLMHAISVLLGQMPGQLEEELQVRRPLPSLPSFPTTLPSIVLANRPDIRAAEAQYAADTAEVGVAVSNLYPKFSIPLTFNPNASALYQAFQVGGMSWSFMMMATLPIIHGGRYTAQIAQARAEAEASRLGYRKTVLKAFQEVEDALGDWRHDDELVKELDQAAIDSGLARDRAAKLFQAGLAGYLNVLTTEQTALSARDQAVVGRIARLRNAISLYIAMGAGWQGRQLTDTRLPIEVKKQNALARAITR</sequence>
<dbReference type="Gene3D" id="2.20.200.10">
    <property type="entry name" value="Outer membrane efflux proteins (OEP)"/>
    <property type="match status" value="1"/>
</dbReference>
<accession>A0A4Y6UL19</accession>
<evidence type="ECO:0000256" key="2">
    <source>
        <dbReference type="RuleBase" id="RU362097"/>
    </source>
</evidence>
<dbReference type="GO" id="GO:0005886">
    <property type="term" value="C:plasma membrane"/>
    <property type="evidence" value="ECO:0007669"/>
    <property type="project" value="UniProtKB-SubCell"/>
</dbReference>
<evidence type="ECO:0000313" key="4">
    <source>
        <dbReference type="Proteomes" id="UP000316313"/>
    </source>
</evidence>
<keyword evidence="2" id="KW-0564">Palmitate</keyword>
<dbReference type="KEGG" id="ssam:E3D00_05995"/>
<dbReference type="Gene3D" id="1.20.1600.10">
    <property type="entry name" value="Outer membrane efflux proteins (OEP)"/>
    <property type="match status" value="1"/>
</dbReference>
<comment type="subcellular location">
    <subcellularLocation>
        <location evidence="2">Cell membrane</location>
        <topology evidence="2">Lipid-anchor</topology>
    </subcellularLocation>
</comment>
<evidence type="ECO:0000313" key="3">
    <source>
        <dbReference type="EMBL" id="QDH17166.1"/>
    </source>
</evidence>
<dbReference type="SUPFAM" id="SSF56954">
    <property type="entry name" value="Outer membrane efflux proteins (OEP)"/>
    <property type="match status" value="1"/>
</dbReference>
<dbReference type="Proteomes" id="UP000316313">
    <property type="component" value="Chromosome"/>
</dbReference>
<keyword evidence="2" id="KW-0812">Transmembrane</keyword>
<keyword evidence="2" id="KW-0472">Membrane</keyword>
<organism evidence="3 4">
    <name type="scientific">Swingsia samuiensis</name>
    <dbReference type="NCBI Taxonomy" id="1293412"/>
    <lineage>
        <taxon>Bacteria</taxon>
        <taxon>Pseudomonadati</taxon>
        <taxon>Pseudomonadota</taxon>
        <taxon>Alphaproteobacteria</taxon>
        <taxon>Acetobacterales</taxon>
        <taxon>Acetobacteraceae</taxon>
        <taxon>Swingsia</taxon>
    </lineage>
</organism>
<dbReference type="NCBIfam" id="TIGR01845">
    <property type="entry name" value="outer_NodT"/>
    <property type="match status" value="1"/>
</dbReference>
<reference evidence="3 4" key="1">
    <citation type="submission" date="2019-03" db="EMBL/GenBank/DDBJ databases">
        <title>The complete genome sequence of Swingsia samuiensis NBRC107927(T).</title>
        <authorList>
            <person name="Chua K.-O."/>
            <person name="Chan K.-G."/>
            <person name="See-Too W.-S."/>
        </authorList>
    </citation>
    <scope>NUCLEOTIDE SEQUENCE [LARGE SCALE GENOMIC DNA]</scope>
    <source>
        <strain evidence="3 4">AH83</strain>
    </source>
</reference>
<protein>
    <submittedName>
        <fullName evidence="3">Efflux transporter outer membrane subunit</fullName>
    </submittedName>
</protein>
<dbReference type="OrthoDB" id="9783100at2"/>
<dbReference type="EMBL" id="CP038141">
    <property type="protein sequence ID" value="QDH17166.1"/>
    <property type="molecule type" value="Genomic_DNA"/>
</dbReference>
<dbReference type="Pfam" id="PF02321">
    <property type="entry name" value="OEP"/>
    <property type="match status" value="2"/>
</dbReference>